<evidence type="ECO:0000313" key="1">
    <source>
        <dbReference type="EMBL" id="MPM09782.1"/>
    </source>
</evidence>
<accession>A0A644X0X8</accession>
<dbReference type="AlphaFoldDB" id="A0A644X0X8"/>
<proteinExistence type="predicted"/>
<reference evidence="1" key="1">
    <citation type="submission" date="2019-08" db="EMBL/GenBank/DDBJ databases">
        <authorList>
            <person name="Kucharzyk K."/>
            <person name="Murdoch R.W."/>
            <person name="Higgins S."/>
            <person name="Loffler F."/>
        </authorList>
    </citation>
    <scope>NUCLEOTIDE SEQUENCE</scope>
</reference>
<gene>
    <name evidence="1" type="ORF">SDC9_56105</name>
</gene>
<comment type="caution">
    <text evidence="1">The sequence shown here is derived from an EMBL/GenBank/DDBJ whole genome shotgun (WGS) entry which is preliminary data.</text>
</comment>
<protein>
    <submittedName>
        <fullName evidence="1">Uncharacterized protein</fullName>
    </submittedName>
</protein>
<sequence length="99" mass="10862">MKKNIIKVTFVAAFAAIAGYNVYSSQKTDVMSDLFLNNVQALANDEYVIGDPGTNWKEYRILCSRTVGVDYIIVGTKTTEYWADVCGYGSGWCLSPAGC</sequence>
<name>A0A644X0X8_9ZZZZ</name>
<organism evidence="1">
    <name type="scientific">bioreactor metagenome</name>
    <dbReference type="NCBI Taxonomy" id="1076179"/>
    <lineage>
        <taxon>unclassified sequences</taxon>
        <taxon>metagenomes</taxon>
        <taxon>ecological metagenomes</taxon>
    </lineage>
</organism>
<dbReference type="EMBL" id="VSSQ01001611">
    <property type="protein sequence ID" value="MPM09782.1"/>
    <property type="molecule type" value="Genomic_DNA"/>
</dbReference>